<accession>A0ABD3NGE6</accession>
<feature type="binding site" evidence="3">
    <location>
        <position position="260"/>
    </location>
    <ligand>
        <name>Zn(2+)</name>
        <dbReference type="ChEBI" id="CHEBI:29105"/>
    </ligand>
</feature>
<dbReference type="GO" id="GO:0046872">
    <property type="term" value="F:metal ion binding"/>
    <property type="evidence" value="ECO:0007669"/>
    <property type="project" value="UniProtKB-KW"/>
</dbReference>
<dbReference type="PANTHER" id="PTHR11103">
    <property type="entry name" value="SLR1189 PROTEIN"/>
    <property type="match status" value="1"/>
</dbReference>
<evidence type="ECO:0000256" key="3">
    <source>
        <dbReference type="PROSITE-ProRule" id="PRU00333"/>
    </source>
</evidence>
<dbReference type="EMBL" id="JALLPJ020001167">
    <property type="protein sequence ID" value="KAL3775081.1"/>
    <property type="molecule type" value="Genomic_DNA"/>
</dbReference>
<keyword evidence="6" id="KW-1185">Reference proteome</keyword>
<evidence type="ECO:0000256" key="2">
    <source>
        <dbReference type="ARBA" id="ARBA00022679"/>
    </source>
</evidence>
<dbReference type="AlphaFoldDB" id="A0ABD3NGE6"/>
<dbReference type="GO" id="GO:0008168">
    <property type="term" value="F:methyltransferase activity"/>
    <property type="evidence" value="ECO:0007669"/>
    <property type="project" value="UniProtKB-UniRule"/>
</dbReference>
<reference evidence="5 6" key="1">
    <citation type="submission" date="2024-10" db="EMBL/GenBank/DDBJ databases">
        <title>Updated reference genomes for cyclostephanoid diatoms.</title>
        <authorList>
            <person name="Roberts W.R."/>
            <person name="Alverson A.J."/>
        </authorList>
    </citation>
    <scope>NUCLEOTIDE SEQUENCE [LARGE SCALE GENOMIC DNA]</scope>
    <source>
        <strain evidence="5 6">AJA010-31</strain>
    </source>
</reference>
<dbReference type="GO" id="GO:0032259">
    <property type="term" value="P:methylation"/>
    <property type="evidence" value="ECO:0007669"/>
    <property type="project" value="UniProtKB-KW"/>
</dbReference>
<comment type="cofactor">
    <cofactor evidence="3">
        <name>Zn(2+)</name>
        <dbReference type="ChEBI" id="CHEBI:29105"/>
    </cofactor>
</comment>
<dbReference type="PROSITE" id="PS50970">
    <property type="entry name" value="HCY"/>
    <property type="match status" value="1"/>
</dbReference>
<dbReference type="InterPro" id="IPR003726">
    <property type="entry name" value="HCY_dom"/>
</dbReference>
<organism evidence="5 6">
    <name type="scientific">Cyclotella atomus</name>
    <dbReference type="NCBI Taxonomy" id="382360"/>
    <lineage>
        <taxon>Eukaryota</taxon>
        <taxon>Sar</taxon>
        <taxon>Stramenopiles</taxon>
        <taxon>Ochrophyta</taxon>
        <taxon>Bacillariophyta</taxon>
        <taxon>Coscinodiscophyceae</taxon>
        <taxon>Thalassiosirophycidae</taxon>
        <taxon>Stephanodiscales</taxon>
        <taxon>Stephanodiscaceae</taxon>
        <taxon>Cyclotella</taxon>
    </lineage>
</organism>
<evidence type="ECO:0000313" key="5">
    <source>
        <dbReference type="EMBL" id="KAL3775081.1"/>
    </source>
</evidence>
<comment type="caution">
    <text evidence="5">The sequence shown here is derived from an EMBL/GenBank/DDBJ whole genome shotgun (WGS) entry which is preliminary data.</text>
</comment>
<evidence type="ECO:0000259" key="4">
    <source>
        <dbReference type="PROSITE" id="PS50970"/>
    </source>
</evidence>
<sequence>MRSRGVIAFALRSNALTNIRSLSSSTQRSMAANNDLLSFHINRLKSSPKQSLLLDGGTGEELFLHGVPDDRKIWSATAIVQEEYHDIVEKVHRSFIEAGSQAITTNSYGIIPGAGFIDGEEVKRLTGAAGEIGRRAVTNDGTATALVLGSLGPLVESYRADLIMKHEDGVRCYQYPIEGLYPYVDLYLAETMSCTEEACQVIDALATAKGGDCKHPLLISFTLSGDGKLRSGELVVDCIPKVIKFADQKNVELTGILFNCCEPEAISIAMKKIESNTKIYQYMHHPPRGTSSGSNSVTSKVFIGAYANKLTAVDPNWTMATSTAAQPMRDDLPPNEYWKFVKGWHNADGVQLIGGCCGIGPAHISCLRDNLMLSDK</sequence>
<dbReference type="PANTHER" id="PTHR11103:SF18">
    <property type="entry name" value="SLR1189 PROTEIN"/>
    <property type="match status" value="1"/>
</dbReference>
<evidence type="ECO:0000256" key="1">
    <source>
        <dbReference type="ARBA" id="ARBA00022603"/>
    </source>
</evidence>
<keyword evidence="3" id="KW-0479">Metal-binding</keyword>
<feature type="domain" description="Hcy-binding" evidence="4">
    <location>
        <begin position="40"/>
        <end position="371"/>
    </location>
</feature>
<feature type="binding site" evidence="3">
    <location>
        <position position="357"/>
    </location>
    <ligand>
        <name>Zn(2+)</name>
        <dbReference type="ChEBI" id="CHEBI:29105"/>
    </ligand>
</feature>
<keyword evidence="1 3" id="KW-0489">Methyltransferase</keyword>
<dbReference type="Gene3D" id="3.20.20.330">
    <property type="entry name" value="Homocysteine-binding-like domain"/>
    <property type="match status" value="1"/>
</dbReference>
<name>A0ABD3NGE6_9STRA</name>
<keyword evidence="2 3" id="KW-0808">Transferase</keyword>
<evidence type="ECO:0000313" key="6">
    <source>
        <dbReference type="Proteomes" id="UP001530400"/>
    </source>
</evidence>
<gene>
    <name evidence="5" type="ORF">ACHAWO_000761</name>
</gene>
<dbReference type="InterPro" id="IPR036589">
    <property type="entry name" value="HCY_dom_sf"/>
</dbReference>
<dbReference type="Pfam" id="PF02574">
    <property type="entry name" value="S-methyl_trans"/>
    <property type="match status" value="1"/>
</dbReference>
<protein>
    <recommendedName>
        <fullName evidence="4">Hcy-binding domain-containing protein</fullName>
    </recommendedName>
</protein>
<feature type="binding site" evidence="3">
    <location>
        <position position="356"/>
    </location>
    <ligand>
        <name>Zn(2+)</name>
        <dbReference type="ChEBI" id="CHEBI:29105"/>
    </ligand>
</feature>
<dbReference type="Proteomes" id="UP001530400">
    <property type="component" value="Unassembled WGS sequence"/>
</dbReference>
<keyword evidence="3" id="KW-0862">Zinc</keyword>
<proteinExistence type="predicted"/>
<dbReference type="SUPFAM" id="SSF82282">
    <property type="entry name" value="Homocysteine S-methyltransferase"/>
    <property type="match status" value="1"/>
</dbReference>